<accession>S0DGA4</accession>
<keyword evidence="1" id="KW-0472">Membrane</keyword>
<protein>
    <submittedName>
        <fullName evidence="2">NADH dehydrogenase subunit 4L</fullName>
    </submittedName>
</protein>
<keyword evidence="1" id="KW-1133">Transmembrane helix</keyword>
<sequence>MGLGAVLLGLIMSILVLLLGMSVLYCFPLKYLVMLECLYLLVGVLFAMSTQLGEVWGWLFLFFMVFGACEGVMVLSLNMILGKFVGMMKFTKFYKWS</sequence>
<organism evidence="2">
    <name type="scientific">Ascidiella aspersa</name>
    <dbReference type="NCBI Taxonomy" id="201961"/>
    <lineage>
        <taxon>Eukaryota</taxon>
        <taxon>Metazoa</taxon>
        <taxon>Chordata</taxon>
        <taxon>Tunicata</taxon>
        <taxon>Ascidiacea</taxon>
        <taxon>Phlebobranchia</taxon>
        <taxon>Ascidiidae</taxon>
        <taxon>Ascidiella</taxon>
    </lineage>
</organism>
<evidence type="ECO:0000313" key="2">
    <source>
        <dbReference type="EMBL" id="CCO25812.1"/>
    </source>
</evidence>
<proteinExistence type="predicted"/>
<dbReference type="AlphaFoldDB" id="S0DGA4"/>
<feature type="transmembrane region" description="Helical" evidence="1">
    <location>
        <begin position="55"/>
        <end position="81"/>
    </location>
</feature>
<dbReference type="EMBL" id="HF548561">
    <property type="protein sequence ID" value="CCO25812.1"/>
    <property type="molecule type" value="Genomic_DNA"/>
</dbReference>
<evidence type="ECO:0000256" key="1">
    <source>
        <dbReference type="SAM" id="Phobius"/>
    </source>
</evidence>
<reference evidence="2" key="1">
    <citation type="journal article" date="2013" name="Genome Biol. Evol.">
        <title>Deep Sequencing of Mixed Total DNA without Barcodes Allows Efficient Assembly of Highly Plastic Ascidian Mitochondrial Genomes.</title>
        <authorList>
            <person name="Rubinstein N."/>
            <person name="Feldstein T."/>
            <person name="Shenkar N."/>
            <person name="Botero Castro F."/>
            <person name="Griggio F."/>
            <person name="Mastrototaro F."/>
            <person name="Delsuc F."/>
            <person name="Douzery E.J.P."/>
            <person name="Gissi C."/>
            <person name="Huchon D."/>
        </authorList>
    </citation>
    <scope>NUCLEOTIDE SEQUENCE</scope>
    <source>
        <tissue evidence="2">Muscle</tissue>
    </source>
</reference>
<feature type="transmembrane region" description="Helical" evidence="1">
    <location>
        <begin position="31"/>
        <end position="49"/>
    </location>
</feature>
<name>S0DGA4_9ASCI</name>
<gene>
    <name evidence="2" type="primary">nad4L</name>
</gene>
<feature type="transmembrane region" description="Helical" evidence="1">
    <location>
        <begin position="6"/>
        <end position="24"/>
    </location>
</feature>
<keyword evidence="2" id="KW-0496">Mitochondrion</keyword>
<keyword evidence="1" id="KW-0812">Transmembrane</keyword>
<geneLocation type="mitochondrion" evidence="2"/>